<organism evidence="2 3">
    <name type="scientific">Thermomonospora cellulosilytica</name>
    <dbReference type="NCBI Taxonomy" id="1411118"/>
    <lineage>
        <taxon>Bacteria</taxon>
        <taxon>Bacillati</taxon>
        <taxon>Actinomycetota</taxon>
        <taxon>Actinomycetes</taxon>
        <taxon>Streptosporangiales</taxon>
        <taxon>Thermomonosporaceae</taxon>
        <taxon>Thermomonospora</taxon>
    </lineage>
</organism>
<proteinExistence type="predicted"/>
<reference evidence="2 3" key="1">
    <citation type="submission" date="2020-08" db="EMBL/GenBank/DDBJ databases">
        <title>Sequencing the genomes of 1000 actinobacteria strains.</title>
        <authorList>
            <person name="Klenk H.-P."/>
        </authorList>
    </citation>
    <scope>NUCLEOTIDE SEQUENCE [LARGE SCALE GENOMIC DNA]</scope>
    <source>
        <strain evidence="2 3">DSM 45823</strain>
    </source>
</reference>
<dbReference type="Proteomes" id="UP000539313">
    <property type="component" value="Unassembled WGS sequence"/>
</dbReference>
<evidence type="ECO:0000259" key="1">
    <source>
        <dbReference type="Pfam" id="PF05368"/>
    </source>
</evidence>
<dbReference type="CDD" id="cd05269">
    <property type="entry name" value="TMR_SDR_a"/>
    <property type="match status" value="1"/>
</dbReference>
<evidence type="ECO:0000313" key="2">
    <source>
        <dbReference type="EMBL" id="MBA9002239.1"/>
    </source>
</evidence>
<evidence type="ECO:0000313" key="3">
    <source>
        <dbReference type="Proteomes" id="UP000539313"/>
    </source>
</evidence>
<feature type="domain" description="NmrA-like" evidence="1">
    <location>
        <begin position="4"/>
        <end position="226"/>
    </location>
</feature>
<dbReference type="InterPro" id="IPR052718">
    <property type="entry name" value="NmrA-type_oxidoreductase"/>
</dbReference>
<keyword evidence="3" id="KW-1185">Reference proteome</keyword>
<dbReference type="RefSeq" id="WP_119726375.1">
    <property type="nucleotide sequence ID" value="NZ_JACJII010000001.1"/>
</dbReference>
<dbReference type="Gene3D" id="3.40.50.720">
    <property type="entry name" value="NAD(P)-binding Rossmann-like Domain"/>
    <property type="match status" value="1"/>
</dbReference>
<dbReference type="EMBL" id="JACJII010000001">
    <property type="protein sequence ID" value="MBA9002239.1"/>
    <property type="molecule type" value="Genomic_DNA"/>
</dbReference>
<dbReference type="Pfam" id="PF05368">
    <property type="entry name" value="NmrA"/>
    <property type="match status" value="1"/>
</dbReference>
<dbReference type="InterPro" id="IPR008030">
    <property type="entry name" value="NmrA-like"/>
</dbReference>
<name>A0A7W3MUR6_9ACTN</name>
<dbReference type="Gene3D" id="3.90.25.10">
    <property type="entry name" value="UDP-galactose 4-epimerase, domain 1"/>
    <property type="match status" value="1"/>
</dbReference>
<dbReference type="SUPFAM" id="SSF51735">
    <property type="entry name" value="NAD(P)-binding Rossmann-fold domains"/>
    <property type="match status" value="1"/>
</dbReference>
<dbReference type="PANTHER" id="PTHR47129">
    <property type="entry name" value="QUINONE OXIDOREDUCTASE 2"/>
    <property type="match status" value="1"/>
</dbReference>
<dbReference type="AlphaFoldDB" id="A0A7W3MUR6"/>
<gene>
    <name evidence="2" type="ORF">HNR21_001121</name>
</gene>
<dbReference type="PANTHER" id="PTHR47129:SF1">
    <property type="entry name" value="NMRA-LIKE DOMAIN-CONTAINING PROTEIN"/>
    <property type="match status" value="1"/>
</dbReference>
<comment type="caution">
    <text evidence="2">The sequence shown here is derived from an EMBL/GenBank/DDBJ whole genome shotgun (WGS) entry which is preliminary data.</text>
</comment>
<dbReference type="InterPro" id="IPR036291">
    <property type="entry name" value="NAD(P)-bd_dom_sf"/>
</dbReference>
<sequence length="281" mass="29935">MSHQAIAITGATGRLGGRVARRLADAGIPQTMVVRDPARAPHLPGATVVRGEFGDRDAVRDALRGMDLVLMVSASESAERLDHHRTFVDAAAEAGVGHLVYVSFYGAAPDATFTLARDHWATEEHIRASGLKFTFLRDNLYADFLPFMVGEDGVIRGPAGDGRAAVVAQDDIADAAVAVLRDAADHAGATYSLTGPDSLSMEEMAAIITKTTGRSVTFHNETVEEAYRSRASYGAPDWQVDAWVSTYTAMANGELAEVTDHVPLLTGHPATPLSDVLRPGR</sequence>
<accession>A0A7W3MUR6</accession>
<protein>
    <submittedName>
        <fullName evidence="2">Uncharacterized protein YbjT (DUF2867 family)</fullName>
    </submittedName>
</protein>